<dbReference type="Proteomes" id="UP000749293">
    <property type="component" value="Unassembled WGS sequence"/>
</dbReference>
<evidence type="ECO:0000256" key="1">
    <source>
        <dbReference type="SAM" id="SignalP"/>
    </source>
</evidence>
<sequence>MLILNAVLFTAAVQAAAIIRPIDTDRFTATELVHSLDVIANATHSTADLTSGFTADRNSEEYNHLNTEFDEIIQASELAIGVLQHDSPAEGKKVTYEGYTEQERGPICRSGEYLLETGMELARGLNRSFDSKLMARLRRAVFSVDGLATVTGNSASCAGNYTQKLGDLHTMIVVNESAEDFQTQNGTAAQ</sequence>
<dbReference type="GeneID" id="55971971"/>
<gene>
    <name evidence="2" type="ORF">GMORB2_5746</name>
</gene>
<dbReference type="EMBL" id="JAANYQ010000005">
    <property type="protein sequence ID" value="KAF4124030.1"/>
    <property type="molecule type" value="Genomic_DNA"/>
</dbReference>
<reference evidence="2" key="1">
    <citation type="submission" date="2020-03" db="EMBL/GenBank/DDBJ databases">
        <title>Site-based positive gene gene selection in Geosmithia morbida across the United States reveals a broad range of putative effectors and factors for local host and environmental adapation.</title>
        <authorList>
            <person name="Onufrak A."/>
            <person name="Murdoch R.W."/>
            <person name="Gazis R."/>
            <person name="Huff M."/>
            <person name="Staton M."/>
            <person name="Klingeman W."/>
            <person name="Hadziabdic D."/>
        </authorList>
    </citation>
    <scope>NUCLEOTIDE SEQUENCE</scope>
    <source>
        <strain evidence="2">1262</strain>
    </source>
</reference>
<dbReference type="RefSeq" id="XP_035322682.1">
    <property type="nucleotide sequence ID" value="XM_035467716.1"/>
</dbReference>
<evidence type="ECO:0000313" key="3">
    <source>
        <dbReference type="Proteomes" id="UP000749293"/>
    </source>
</evidence>
<evidence type="ECO:0000313" key="2">
    <source>
        <dbReference type="EMBL" id="KAF4124030.1"/>
    </source>
</evidence>
<proteinExistence type="predicted"/>
<dbReference type="AlphaFoldDB" id="A0A9P4YXU2"/>
<comment type="caution">
    <text evidence="2">The sequence shown here is derived from an EMBL/GenBank/DDBJ whole genome shotgun (WGS) entry which is preliminary data.</text>
</comment>
<feature type="chain" id="PRO_5040266510" evidence="1">
    <location>
        <begin position="16"/>
        <end position="190"/>
    </location>
</feature>
<feature type="signal peptide" evidence="1">
    <location>
        <begin position="1"/>
        <end position="15"/>
    </location>
</feature>
<keyword evidence="3" id="KW-1185">Reference proteome</keyword>
<protein>
    <submittedName>
        <fullName evidence="2">Uncharacterized protein</fullName>
    </submittedName>
</protein>
<organism evidence="2 3">
    <name type="scientific">Geosmithia morbida</name>
    <dbReference type="NCBI Taxonomy" id="1094350"/>
    <lineage>
        <taxon>Eukaryota</taxon>
        <taxon>Fungi</taxon>
        <taxon>Dikarya</taxon>
        <taxon>Ascomycota</taxon>
        <taxon>Pezizomycotina</taxon>
        <taxon>Sordariomycetes</taxon>
        <taxon>Hypocreomycetidae</taxon>
        <taxon>Hypocreales</taxon>
        <taxon>Bionectriaceae</taxon>
        <taxon>Geosmithia</taxon>
    </lineage>
</organism>
<accession>A0A9P4YXU2</accession>
<keyword evidence="1" id="KW-0732">Signal</keyword>
<name>A0A9P4YXU2_9HYPO</name>